<name>A0A7K1UFH6_9MICC</name>
<keyword evidence="4" id="KW-1185">Reference proteome</keyword>
<evidence type="ECO:0000313" key="3">
    <source>
        <dbReference type="EMBL" id="MVT25134.1"/>
    </source>
</evidence>
<dbReference type="EMBL" id="WRPM01000012">
    <property type="protein sequence ID" value="MVT25134.1"/>
    <property type="molecule type" value="Genomic_DNA"/>
</dbReference>
<sequence length="77" mass="8661">MTPLPAACRIQTQGLGEDVDSRTISRVDDSLRADRLPAALTQGLRGHFGAHTYQRTDKPGSFHTRWPEDRKKDRVSD</sequence>
<reference evidence="3 4" key="1">
    <citation type="submission" date="2019-12" db="EMBL/GenBank/DDBJ databases">
        <title>Nesterenkonia muleiensis sp. nov., a novel actinobacterium isolated from sap of Populus euphratica.</title>
        <authorList>
            <person name="Wang R."/>
        </authorList>
    </citation>
    <scope>NUCLEOTIDE SEQUENCE [LARGE SCALE GENOMIC DNA]</scope>
    <source>
        <strain evidence="3 4">F10</strain>
    </source>
</reference>
<feature type="region of interest" description="Disordered" evidence="1">
    <location>
        <begin position="47"/>
        <end position="77"/>
    </location>
</feature>
<organism evidence="3 4">
    <name type="scientific">Nesterenkonia alkaliphila</name>
    <dbReference type="NCBI Taxonomy" id="1463631"/>
    <lineage>
        <taxon>Bacteria</taxon>
        <taxon>Bacillati</taxon>
        <taxon>Actinomycetota</taxon>
        <taxon>Actinomycetes</taxon>
        <taxon>Micrococcales</taxon>
        <taxon>Micrococcaceae</taxon>
        <taxon>Nesterenkonia</taxon>
    </lineage>
</organism>
<evidence type="ECO:0000256" key="1">
    <source>
        <dbReference type="SAM" id="MobiDB-lite"/>
    </source>
</evidence>
<protein>
    <recommendedName>
        <fullName evidence="2">6-phosphogluconate dehydrogenase C-terminal domain-containing protein</fullName>
    </recommendedName>
</protein>
<dbReference type="Pfam" id="PF00393">
    <property type="entry name" value="6PGD"/>
    <property type="match status" value="1"/>
</dbReference>
<feature type="compositionally biased region" description="Basic and acidic residues" evidence="1">
    <location>
        <begin position="54"/>
        <end position="77"/>
    </location>
</feature>
<dbReference type="InterPro" id="IPR006114">
    <property type="entry name" value="6PGDH_C"/>
</dbReference>
<accession>A0A7K1UFH6</accession>
<dbReference type="SUPFAM" id="SSF48179">
    <property type="entry name" value="6-phosphogluconate dehydrogenase C-terminal domain-like"/>
    <property type="match status" value="1"/>
</dbReference>
<dbReference type="OrthoDB" id="9429652at2"/>
<gene>
    <name evidence="3" type="ORF">GNZ21_01940</name>
</gene>
<dbReference type="Gene3D" id="1.20.5.320">
    <property type="entry name" value="6-Phosphogluconate Dehydrogenase, domain 3"/>
    <property type="match status" value="1"/>
</dbReference>
<evidence type="ECO:0000313" key="4">
    <source>
        <dbReference type="Proteomes" id="UP000460157"/>
    </source>
</evidence>
<proteinExistence type="predicted"/>
<dbReference type="Proteomes" id="UP000460157">
    <property type="component" value="Unassembled WGS sequence"/>
</dbReference>
<dbReference type="GO" id="GO:0004616">
    <property type="term" value="F:phosphogluconate dehydrogenase (decarboxylating) activity"/>
    <property type="evidence" value="ECO:0007669"/>
    <property type="project" value="InterPro"/>
</dbReference>
<dbReference type="AlphaFoldDB" id="A0A7K1UFH6"/>
<dbReference type="GO" id="GO:0006098">
    <property type="term" value="P:pentose-phosphate shunt"/>
    <property type="evidence" value="ECO:0007669"/>
    <property type="project" value="InterPro"/>
</dbReference>
<dbReference type="InterPro" id="IPR008927">
    <property type="entry name" value="6-PGluconate_DH-like_C_sf"/>
</dbReference>
<evidence type="ECO:0000259" key="2">
    <source>
        <dbReference type="Pfam" id="PF00393"/>
    </source>
</evidence>
<comment type="caution">
    <text evidence="3">The sequence shown here is derived from an EMBL/GenBank/DDBJ whole genome shotgun (WGS) entry which is preliminary data.</text>
</comment>
<feature type="domain" description="6-phosphogluconate dehydrogenase C-terminal" evidence="2">
    <location>
        <begin position="29"/>
        <end position="66"/>
    </location>
</feature>